<feature type="region of interest" description="Disordered" evidence="1">
    <location>
        <begin position="78"/>
        <end position="126"/>
    </location>
</feature>
<evidence type="ECO:0000313" key="2">
    <source>
        <dbReference type="EMBL" id="KDB20472.1"/>
    </source>
</evidence>
<protein>
    <submittedName>
        <fullName evidence="2">Uncharacterized protein</fullName>
    </submittedName>
</protein>
<feature type="compositionally biased region" description="Basic and acidic residues" evidence="1">
    <location>
        <begin position="93"/>
        <end position="102"/>
    </location>
</feature>
<feature type="compositionally biased region" description="Low complexity" evidence="1">
    <location>
        <begin position="116"/>
        <end position="126"/>
    </location>
</feature>
<keyword evidence="3" id="KW-1185">Reference proteome</keyword>
<sequence length="126" mass="14593">MLITRNKELLLKCVARVPDAGLKVVDRVRIMRFLTMDGTSQREEKKGNEKGDDEKGVMVISERLERWGAGIQTKPMEYGKWEYQRKSKAKTKGMREKGEGAKVRRQPAANKKRQNQRMQQNNQASE</sequence>
<accession>A0A059IYY9</accession>
<evidence type="ECO:0000313" key="3">
    <source>
        <dbReference type="Proteomes" id="UP000024533"/>
    </source>
</evidence>
<proteinExistence type="predicted"/>
<dbReference type="EMBL" id="AOKY01000780">
    <property type="protein sequence ID" value="KDB20472.1"/>
    <property type="molecule type" value="Genomic_DNA"/>
</dbReference>
<evidence type="ECO:0000256" key="1">
    <source>
        <dbReference type="SAM" id="MobiDB-lite"/>
    </source>
</evidence>
<organism evidence="2 3">
    <name type="scientific">Trichophyton interdigitale (strain MR816)</name>
    <dbReference type="NCBI Taxonomy" id="1215338"/>
    <lineage>
        <taxon>Eukaryota</taxon>
        <taxon>Fungi</taxon>
        <taxon>Dikarya</taxon>
        <taxon>Ascomycota</taxon>
        <taxon>Pezizomycotina</taxon>
        <taxon>Eurotiomycetes</taxon>
        <taxon>Eurotiomycetidae</taxon>
        <taxon>Onygenales</taxon>
        <taxon>Arthrodermataceae</taxon>
        <taxon>Trichophyton</taxon>
    </lineage>
</organism>
<reference evidence="2 3" key="1">
    <citation type="submission" date="2014-02" db="EMBL/GenBank/DDBJ databases">
        <title>The Genome Sequence of Trichophyton interdigitale MR816.</title>
        <authorList>
            <consortium name="The Broad Institute Genomics Platform"/>
            <person name="Cuomo C.A."/>
            <person name="White T.C."/>
            <person name="Graser Y."/>
            <person name="Martinez-Rossi N."/>
            <person name="Heitman J."/>
            <person name="Young S.K."/>
            <person name="Zeng Q."/>
            <person name="Gargeya S."/>
            <person name="Abouelleil A."/>
            <person name="Alvarado L."/>
            <person name="Chapman S.B."/>
            <person name="Gainer-Dewar J."/>
            <person name="Goldberg J."/>
            <person name="Griggs A."/>
            <person name="Gujja S."/>
            <person name="Hansen M."/>
            <person name="Howarth C."/>
            <person name="Imamovic A."/>
            <person name="Larimer J."/>
            <person name="Martinez D."/>
            <person name="Murphy C."/>
            <person name="Pearson M.D."/>
            <person name="Persinoti G."/>
            <person name="Poon T."/>
            <person name="Priest M."/>
            <person name="Roberts A.D."/>
            <person name="Saif S."/>
            <person name="Shea T.D."/>
            <person name="Sykes S.N."/>
            <person name="Wortman J."/>
            <person name="Nusbaum C."/>
            <person name="Birren B."/>
        </authorList>
    </citation>
    <scope>NUCLEOTIDE SEQUENCE [LARGE SCALE GENOMIC DNA]</scope>
    <source>
        <strain evidence="2 3">MR816</strain>
    </source>
</reference>
<dbReference type="Proteomes" id="UP000024533">
    <property type="component" value="Unassembled WGS sequence"/>
</dbReference>
<comment type="caution">
    <text evidence="2">The sequence shown here is derived from an EMBL/GenBank/DDBJ whole genome shotgun (WGS) entry which is preliminary data.</text>
</comment>
<name>A0A059IYY9_TRIIM</name>
<feature type="compositionally biased region" description="Basic and acidic residues" evidence="1">
    <location>
        <begin position="40"/>
        <end position="57"/>
    </location>
</feature>
<gene>
    <name evidence="2" type="ORF">H109_07574</name>
</gene>
<dbReference type="AlphaFoldDB" id="A0A059IYY9"/>
<feature type="region of interest" description="Disordered" evidence="1">
    <location>
        <begin position="37"/>
        <end position="57"/>
    </location>
</feature>
<dbReference type="HOGENOM" id="CLU_1983148_0_0_1"/>